<keyword evidence="2" id="KW-1185">Reference proteome</keyword>
<gene>
    <name evidence="1" type="ORF">SAMN05444370_11453</name>
</gene>
<sequence>MARAAEVPRRTPRLAPIPRVAKPRRAALLDGVMVADLRICQESDPRETDARWSLAEAERVALGCAGHLLGVASPAAPQLLCYLGDHLDFGGAALSLP</sequence>
<proteinExistence type="predicted"/>
<organism evidence="1 2">
    <name type="scientific">Rubrimonas cliftonensis</name>
    <dbReference type="NCBI Taxonomy" id="89524"/>
    <lineage>
        <taxon>Bacteria</taxon>
        <taxon>Pseudomonadati</taxon>
        <taxon>Pseudomonadota</taxon>
        <taxon>Alphaproteobacteria</taxon>
        <taxon>Rhodobacterales</taxon>
        <taxon>Paracoccaceae</taxon>
        <taxon>Rubrimonas</taxon>
    </lineage>
</organism>
<accession>A0A1H4EJP5</accession>
<evidence type="ECO:0000313" key="1">
    <source>
        <dbReference type="EMBL" id="SEA85166.1"/>
    </source>
</evidence>
<name>A0A1H4EJP5_9RHOB</name>
<protein>
    <submittedName>
        <fullName evidence="1">Uncharacterized protein</fullName>
    </submittedName>
</protein>
<dbReference type="AlphaFoldDB" id="A0A1H4EJP5"/>
<evidence type="ECO:0000313" key="2">
    <source>
        <dbReference type="Proteomes" id="UP000198703"/>
    </source>
</evidence>
<dbReference type="Proteomes" id="UP000198703">
    <property type="component" value="Unassembled WGS sequence"/>
</dbReference>
<dbReference type="RefSeq" id="WP_093255329.1">
    <property type="nucleotide sequence ID" value="NZ_FNQM01000014.1"/>
</dbReference>
<reference evidence="1 2" key="1">
    <citation type="submission" date="2016-10" db="EMBL/GenBank/DDBJ databases">
        <authorList>
            <person name="de Groot N.N."/>
        </authorList>
    </citation>
    <scope>NUCLEOTIDE SEQUENCE [LARGE SCALE GENOMIC DNA]</scope>
    <source>
        <strain evidence="1 2">DSM 15345</strain>
    </source>
</reference>
<dbReference type="EMBL" id="FNQM01000014">
    <property type="protein sequence ID" value="SEA85166.1"/>
    <property type="molecule type" value="Genomic_DNA"/>
</dbReference>